<keyword evidence="4" id="KW-1185">Reference proteome</keyword>
<organism evidence="3 4">
    <name type="scientific">Halovenus aranensis</name>
    <dbReference type="NCBI Taxonomy" id="890420"/>
    <lineage>
        <taxon>Archaea</taxon>
        <taxon>Methanobacteriati</taxon>
        <taxon>Methanobacteriota</taxon>
        <taxon>Stenosarchaea group</taxon>
        <taxon>Halobacteria</taxon>
        <taxon>Halobacteriales</taxon>
        <taxon>Haloarculaceae</taxon>
        <taxon>Halovenus</taxon>
    </lineage>
</organism>
<name>A0A1G8S3Q6_9EURY</name>
<keyword evidence="2" id="KW-0812">Transmembrane</keyword>
<protein>
    <submittedName>
        <fullName evidence="3">Uncharacterized protein</fullName>
    </submittedName>
</protein>
<dbReference type="Pfam" id="PF19107">
    <property type="entry name" value="DUF5794"/>
    <property type="match status" value="1"/>
</dbReference>
<dbReference type="RefSeq" id="WP_092698640.1">
    <property type="nucleotide sequence ID" value="NZ_FNFC01000001.1"/>
</dbReference>
<reference evidence="3 4" key="1">
    <citation type="submission" date="2016-10" db="EMBL/GenBank/DDBJ databases">
        <authorList>
            <person name="de Groot N.N."/>
        </authorList>
    </citation>
    <scope>NUCLEOTIDE SEQUENCE [LARGE SCALE GENOMIC DNA]</scope>
    <source>
        <strain evidence="3 4">IBRC-M10015</strain>
    </source>
</reference>
<feature type="transmembrane region" description="Helical" evidence="2">
    <location>
        <begin position="167"/>
        <end position="188"/>
    </location>
</feature>
<dbReference type="OrthoDB" id="293478at2157"/>
<dbReference type="Proteomes" id="UP000198856">
    <property type="component" value="Unassembled WGS sequence"/>
</dbReference>
<feature type="transmembrane region" description="Helical" evidence="2">
    <location>
        <begin position="21"/>
        <end position="42"/>
    </location>
</feature>
<feature type="transmembrane region" description="Helical" evidence="2">
    <location>
        <begin position="82"/>
        <end position="104"/>
    </location>
</feature>
<evidence type="ECO:0000313" key="3">
    <source>
        <dbReference type="EMBL" id="SDJ23859.1"/>
    </source>
</evidence>
<accession>A0A1G8S3Q6</accession>
<dbReference type="EMBL" id="FNFC01000001">
    <property type="protein sequence ID" value="SDJ23859.1"/>
    <property type="molecule type" value="Genomic_DNA"/>
</dbReference>
<evidence type="ECO:0000313" key="4">
    <source>
        <dbReference type="Proteomes" id="UP000198856"/>
    </source>
</evidence>
<dbReference type="AlphaFoldDB" id="A0A1G8S3Q6"/>
<feature type="region of interest" description="Disordered" evidence="1">
    <location>
        <begin position="254"/>
        <end position="301"/>
    </location>
</feature>
<feature type="transmembrane region" description="Helical" evidence="2">
    <location>
        <begin position="200"/>
        <end position="220"/>
    </location>
</feature>
<keyword evidence="2" id="KW-1133">Transmembrane helix</keyword>
<gene>
    <name evidence="3" type="ORF">SAMN05216226_101269</name>
</gene>
<keyword evidence="2" id="KW-0472">Membrane</keyword>
<feature type="transmembrane region" description="Helical" evidence="2">
    <location>
        <begin position="48"/>
        <end position="70"/>
    </location>
</feature>
<proteinExistence type="predicted"/>
<evidence type="ECO:0000256" key="2">
    <source>
        <dbReference type="SAM" id="Phobius"/>
    </source>
</evidence>
<evidence type="ECO:0000256" key="1">
    <source>
        <dbReference type="SAM" id="MobiDB-lite"/>
    </source>
</evidence>
<feature type="transmembrane region" description="Helical" evidence="2">
    <location>
        <begin position="141"/>
        <end position="161"/>
    </location>
</feature>
<dbReference type="STRING" id="890420.SAMN05216226_101269"/>
<feature type="transmembrane region" description="Helical" evidence="2">
    <location>
        <begin position="116"/>
        <end position="134"/>
    </location>
</feature>
<sequence length="301" mass="30575">MSNSQHPRALSVERWVSDSTRLLAVVLCLPLVDGVFVTLVLGGALDSLVGILEVGFLVFGGSAMVAVILAEMDRTPRRSVGTVLAIGVVVVPVAGLQAALAPTIESAIDMAVFERFAALVILAVAASTASAKIAEYLPSPALIIGLGFLATVSPSEATLTIQADLGLVARAMAAAGVGVGFGVVLAAARPWLQEVVELDRFRFGSAVALGVLAVSIAGMLPSEAPVALLVLGMTALLAFDPGGDTSEHAEAAFDVSLSEDESADVAGPTPISDGGGPPDDDTDATESTTGLRPGQDRPPWL</sequence>
<dbReference type="InterPro" id="IPR043812">
    <property type="entry name" value="DUF5794"/>
</dbReference>